<reference evidence="2" key="1">
    <citation type="journal article" date="2019" name="Int. J. Syst. Evol. Microbiol.">
        <title>The Global Catalogue of Microorganisms (GCM) 10K type strain sequencing project: providing services to taxonomists for standard genome sequencing and annotation.</title>
        <authorList>
            <consortium name="The Broad Institute Genomics Platform"/>
            <consortium name="The Broad Institute Genome Sequencing Center for Infectious Disease"/>
            <person name="Wu L."/>
            <person name="Ma J."/>
        </authorList>
    </citation>
    <scope>NUCLEOTIDE SEQUENCE [LARGE SCALE GENOMIC DNA]</scope>
    <source>
        <strain evidence="2">CGMCC 1.16026</strain>
    </source>
</reference>
<evidence type="ECO:0000313" key="1">
    <source>
        <dbReference type="EMBL" id="MFC6647076.1"/>
    </source>
</evidence>
<comment type="caution">
    <text evidence="1">The sequence shown here is derived from an EMBL/GenBank/DDBJ whole genome shotgun (WGS) entry which is preliminary data.</text>
</comment>
<sequence length="52" mass="5686">MDAALMGLDRGEQITAPLLEDEALLSNYEAVSGALLQGMFRGTPATRYRSRE</sequence>
<dbReference type="EMBL" id="JBHSWI010000001">
    <property type="protein sequence ID" value="MFC6647076.1"/>
    <property type="molecule type" value="Genomic_DNA"/>
</dbReference>
<accession>A0ABW1ZD52</accession>
<keyword evidence="2" id="KW-1185">Reference proteome</keyword>
<dbReference type="RefSeq" id="WP_263370994.1">
    <property type="nucleotide sequence ID" value="NZ_JAGSYD010000002.1"/>
</dbReference>
<dbReference type="Proteomes" id="UP001596391">
    <property type="component" value="Unassembled WGS sequence"/>
</dbReference>
<name>A0ABW1ZD52_9BACT</name>
<proteinExistence type="predicted"/>
<protein>
    <submittedName>
        <fullName evidence="1">Uncharacterized protein</fullName>
    </submittedName>
</protein>
<gene>
    <name evidence="1" type="ORF">ACFQBQ_16145</name>
</gene>
<evidence type="ECO:0000313" key="2">
    <source>
        <dbReference type="Proteomes" id="UP001596391"/>
    </source>
</evidence>
<organism evidence="1 2">
    <name type="scientific">Granulicella cerasi</name>
    <dbReference type="NCBI Taxonomy" id="741063"/>
    <lineage>
        <taxon>Bacteria</taxon>
        <taxon>Pseudomonadati</taxon>
        <taxon>Acidobacteriota</taxon>
        <taxon>Terriglobia</taxon>
        <taxon>Terriglobales</taxon>
        <taxon>Acidobacteriaceae</taxon>
        <taxon>Granulicella</taxon>
    </lineage>
</organism>